<comment type="caution">
    <text evidence="3">The sequence shown here is derived from an EMBL/GenBank/DDBJ whole genome shotgun (WGS) entry which is preliminary data.</text>
</comment>
<dbReference type="PANTHER" id="PTHR47383:SF8">
    <property type="entry name" value="OS01G0768300 PROTEIN"/>
    <property type="match status" value="1"/>
</dbReference>
<evidence type="ECO:0000313" key="4">
    <source>
        <dbReference type="Proteomes" id="UP001491310"/>
    </source>
</evidence>
<sequence length="458" mass="48865">MDDIGPLDIPLEYSAAPLAQAVPKEVLAVLPTDPHEQLKLAHKISSRAYTQKVSSLESEVGHLRRVLADKDSHIRTLETRLTSCQLELQEAVEKARASADSQSKLAGEKAALVSTVRSLNRHVAKLEGFKRNLLTSLQASDEAAEELGAGLAAADLAGEALVQEALAQEQQLHSTPHHRATSPYKGSGNGPVSDGRTELRHTSGHPAPVYSHANGGPTPGRSHSGSGWTSPAAGYTAQARHQGELLGGYEPAGRPVMDQHAKSGYGSPLDLSRTDYSNASELSTGFEGEGRSPYNTHQPASQHQANGYGAADDRTPVLGRHAAAGDPYGTADREPVQARARTPPEYGRREPVLAHEAPARGFAPLARDNGARDGHSAPAAPAAGQQGTPLDGKEFFRRARARLPTEPFARFLAAIKELNAGQRSRTETLRLARDVFGPHDADLYTAFEALLNHHLPAQ</sequence>
<feature type="domain" description="At4g15545-like C-terminal" evidence="2">
    <location>
        <begin position="390"/>
        <end position="454"/>
    </location>
</feature>
<accession>A0ABR2Z4D1</accession>
<keyword evidence="4" id="KW-1185">Reference proteome</keyword>
<organism evidence="3 4">
    <name type="scientific">Coccomyxa subellipsoidea</name>
    <dbReference type="NCBI Taxonomy" id="248742"/>
    <lineage>
        <taxon>Eukaryota</taxon>
        <taxon>Viridiplantae</taxon>
        <taxon>Chlorophyta</taxon>
        <taxon>core chlorophytes</taxon>
        <taxon>Trebouxiophyceae</taxon>
        <taxon>Trebouxiophyceae incertae sedis</taxon>
        <taxon>Coccomyxaceae</taxon>
        <taxon>Coccomyxa</taxon>
    </lineage>
</organism>
<dbReference type="InterPro" id="IPR058936">
    <property type="entry name" value="At4g15545-like"/>
</dbReference>
<dbReference type="Proteomes" id="UP001491310">
    <property type="component" value="Unassembled WGS sequence"/>
</dbReference>
<dbReference type="PANTHER" id="PTHR47383">
    <property type="entry name" value="OS03G0659800 PROTEIN"/>
    <property type="match status" value="1"/>
</dbReference>
<evidence type="ECO:0000313" key="3">
    <source>
        <dbReference type="EMBL" id="KAK9918794.1"/>
    </source>
</evidence>
<dbReference type="EMBL" id="JALJOT010000001">
    <property type="protein sequence ID" value="KAK9918794.1"/>
    <property type="molecule type" value="Genomic_DNA"/>
</dbReference>
<feature type="compositionally biased region" description="Polar residues" evidence="1">
    <location>
        <begin position="293"/>
        <end position="305"/>
    </location>
</feature>
<feature type="compositionally biased region" description="Polar residues" evidence="1">
    <location>
        <begin position="274"/>
        <end position="283"/>
    </location>
</feature>
<dbReference type="InterPro" id="IPR058935">
    <property type="entry name" value="At4g15545-like_C"/>
</dbReference>
<evidence type="ECO:0000259" key="2">
    <source>
        <dbReference type="Pfam" id="PF25972"/>
    </source>
</evidence>
<dbReference type="Pfam" id="PF25972">
    <property type="entry name" value="At4g15545_C"/>
    <property type="match status" value="1"/>
</dbReference>
<protein>
    <recommendedName>
        <fullName evidence="2">At4g15545-like C-terminal domain-containing protein</fullName>
    </recommendedName>
</protein>
<reference evidence="3 4" key="1">
    <citation type="journal article" date="2024" name="Nat. Commun.">
        <title>Phylogenomics reveals the evolutionary origins of lichenization in chlorophyte algae.</title>
        <authorList>
            <person name="Puginier C."/>
            <person name="Libourel C."/>
            <person name="Otte J."/>
            <person name="Skaloud P."/>
            <person name="Haon M."/>
            <person name="Grisel S."/>
            <person name="Petersen M."/>
            <person name="Berrin J.G."/>
            <person name="Delaux P.M."/>
            <person name="Dal Grande F."/>
            <person name="Keller J."/>
        </authorList>
    </citation>
    <scope>NUCLEOTIDE SEQUENCE [LARGE SCALE GENOMIC DNA]</scope>
    <source>
        <strain evidence="3 4">SAG 216-7</strain>
    </source>
</reference>
<name>A0ABR2Z4D1_9CHLO</name>
<feature type="compositionally biased region" description="Low complexity" evidence="1">
    <location>
        <begin position="377"/>
        <end position="387"/>
    </location>
</feature>
<evidence type="ECO:0000256" key="1">
    <source>
        <dbReference type="SAM" id="MobiDB-lite"/>
    </source>
</evidence>
<gene>
    <name evidence="3" type="ORF">WJX75_006959</name>
</gene>
<proteinExistence type="predicted"/>
<feature type="region of interest" description="Disordered" evidence="1">
    <location>
        <begin position="246"/>
        <end position="390"/>
    </location>
</feature>
<feature type="region of interest" description="Disordered" evidence="1">
    <location>
        <begin position="168"/>
        <end position="233"/>
    </location>
</feature>